<dbReference type="EMBL" id="KM507819">
    <property type="protein sequence ID" value="AIT14059.1"/>
    <property type="molecule type" value="Genomic_DNA"/>
</dbReference>
<name>A0A097EX89_9CAUD</name>
<gene>
    <name evidence="1" type="primary">169</name>
    <name evidence="1" type="ORF">PBI_121Q_169</name>
</gene>
<accession>A0A097EX89</accession>
<dbReference type="KEGG" id="vg:22111209"/>
<proteinExistence type="predicted"/>
<dbReference type="GeneID" id="22111209"/>
<protein>
    <submittedName>
        <fullName evidence="1">Uncharacterized protein</fullName>
    </submittedName>
</protein>
<evidence type="ECO:0000313" key="2">
    <source>
        <dbReference type="Proteomes" id="UP000029889"/>
    </source>
</evidence>
<dbReference type="RefSeq" id="YP_009101756.1">
    <property type="nucleotide sequence ID" value="NC_025447.1"/>
</dbReference>
<dbReference type="Proteomes" id="UP000029889">
    <property type="component" value="Segment"/>
</dbReference>
<organism evidence="1 2">
    <name type="scientific">Escherichia phage 121Q</name>
    <dbReference type="NCBI Taxonomy" id="1555202"/>
    <lineage>
        <taxon>Viruses</taxon>
        <taxon>Duplodnaviria</taxon>
        <taxon>Heunggongvirae</taxon>
        <taxon>Uroviricota</taxon>
        <taxon>Caudoviricetes</taxon>
        <taxon>Asteriusvirus</taxon>
        <taxon>Asteriusvirus av121Q</taxon>
    </lineage>
</organism>
<keyword evidence="2" id="KW-1185">Reference proteome</keyword>
<sequence>MSYGVRFEIRSIVIDAEKQVSLDGDIREIYLSCIRAKSEADALVQMYSFNFSNGFYLVRVVEVKKVILGCCIEGIM</sequence>
<reference evidence="1 2" key="1">
    <citation type="submission" date="2014-09" db="EMBL/GenBank/DDBJ databases">
        <authorList>
            <person name="Lapin J.S."/>
            <person name="Pope W.H."/>
            <person name="Hua J."/>
            <person name="Ford M.E."/>
            <person name="Conway J.F."/>
            <person name="Hatfull G.F."/>
            <person name="Hendrix R.W."/>
        </authorList>
    </citation>
    <scope>NUCLEOTIDE SEQUENCE [LARGE SCALE GENOMIC DNA]</scope>
</reference>
<evidence type="ECO:0000313" key="1">
    <source>
        <dbReference type="EMBL" id="AIT14059.1"/>
    </source>
</evidence>